<dbReference type="Gene3D" id="1.20.1250.20">
    <property type="entry name" value="MFS general substrate transporter like domains"/>
    <property type="match status" value="2"/>
</dbReference>
<gene>
    <name evidence="8" type="ORF">ECRASSUSDP1_LOCUS7702</name>
</gene>
<evidence type="ECO:0000313" key="8">
    <source>
        <dbReference type="EMBL" id="CAI2366429.1"/>
    </source>
</evidence>
<evidence type="ECO:0000313" key="9">
    <source>
        <dbReference type="Proteomes" id="UP001295684"/>
    </source>
</evidence>
<evidence type="ECO:0000256" key="2">
    <source>
        <dbReference type="ARBA" id="ARBA00022448"/>
    </source>
</evidence>
<evidence type="ECO:0000256" key="5">
    <source>
        <dbReference type="ARBA" id="ARBA00023136"/>
    </source>
</evidence>
<evidence type="ECO:0000256" key="1">
    <source>
        <dbReference type="ARBA" id="ARBA00004141"/>
    </source>
</evidence>
<dbReference type="Proteomes" id="UP001295684">
    <property type="component" value="Unassembled WGS sequence"/>
</dbReference>
<dbReference type="InterPro" id="IPR036259">
    <property type="entry name" value="MFS_trans_sf"/>
</dbReference>
<organism evidence="8 9">
    <name type="scientific">Euplotes crassus</name>
    <dbReference type="NCBI Taxonomy" id="5936"/>
    <lineage>
        <taxon>Eukaryota</taxon>
        <taxon>Sar</taxon>
        <taxon>Alveolata</taxon>
        <taxon>Ciliophora</taxon>
        <taxon>Intramacronucleata</taxon>
        <taxon>Spirotrichea</taxon>
        <taxon>Hypotrichia</taxon>
        <taxon>Euplotida</taxon>
        <taxon>Euplotidae</taxon>
        <taxon>Moneuplotes</taxon>
    </lineage>
</organism>
<feature type="domain" description="Major facilitator superfamily (MFS) profile" evidence="7">
    <location>
        <begin position="9"/>
        <end position="426"/>
    </location>
</feature>
<dbReference type="InterPro" id="IPR020846">
    <property type="entry name" value="MFS_dom"/>
</dbReference>
<dbReference type="PANTHER" id="PTHR23506">
    <property type="entry name" value="GH10249P"/>
    <property type="match status" value="1"/>
</dbReference>
<accession>A0AAD1X7W4</accession>
<feature type="transmembrane region" description="Helical" evidence="6">
    <location>
        <begin position="370"/>
        <end position="390"/>
    </location>
</feature>
<protein>
    <recommendedName>
        <fullName evidence="7">Major facilitator superfamily (MFS) profile domain-containing protein</fullName>
    </recommendedName>
</protein>
<dbReference type="GO" id="GO:0016020">
    <property type="term" value="C:membrane"/>
    <property type="evidence" value="ECO:0007669"/>
    <property type="project" value="UniProtKB-SubCell"/>
</dbReference>
<dbReference type="GO" id="GO:0022857">
    <property type="term" value="F:transmembrane transporter activity"/>
    <property type="evidence" value="ECO:0007669"/>
    <property type="project" value="InterPro"/>
</dbReference>
<keyword evidence="5 6" id="KW-0472">Membrane</keyword>
<feature type="transmembrane region" description="Helical" evidence="6">
    <location>
        <begin position="141"/>
        <end position="164"/>
    </location>
</feature>
<dbReference type="Pfam" id="PF07690">
    <property type="entry name" value="MFS_1"/>
    <property type="match status" value="1"/>
</dbReference>
<feature type="transmembrane region" description="Helical" evidence="6">
    <location>
        <begin position="299"/>
        <end position="319"/>
    </location>
</feature>
<evidence type="ECO:0000256" key="4">
    <source>
        <dbReference type="ARBA" id="ARBA00022989"/>
    </source>
</evidence>
<feature type="transmembrane region" description="Helical" evidence="6">
    <location>
        <begin position="102"/>
        <end position="129"/>
    </location>
</feature>
<name>A0AAD1X7W4_EUPCR</name>
<evidence type="ECO:0000259" key="7">
    <source>
        <dbReference type="PROSITE" id="PS50850"/>
    </source>
</evidence>
<keyword evidence="9" id="KW-1185">Reference proteome</keyword>
<comment type="subcellular location">
    <subcellularLocation>
        <location evidence="1">Membrane</location>
        <topology evidence="1">Multi-pass membrane protein</topology>
    </subcellularLocation>
</comment>
<feature type="transmembrane region" description="Helical" evidence="6">
    <location>
        <begin position="12"/>
        <end position="32"/>
    </location>
</feature>
<dbReference type="PROSITE" id="PS50850">
    <property type="entry name" value="MFS"/>
    <property type="match status" value="1"/>
</dbReference>
<feature type="transmembrane region" description="Helical" evidence="6">
    <location>
        <begin position="270"/>
        <end position="290"/>
    </location>
</feature>
<evidence type="ECO:0000256" key="3">
    <source>
        <dbReference type="ARBA" id="ARBA00022692"/>
    </source>
</evidence>
<sequence>MKDRMAFELRYVLFLSCYLLASATLTIIAPIMPYQMQEKGVPTALNSIIFCIFSLAGLFASVFGGKYLAIKGAKFFVYSGLLGLGLSHLIYAYLSFIDDKNIFTVVIILNRCLEGWSFGLIQCMVYGVASQELAPSEFDRYARTCSASAGVGGCLSLLAGPYLFSIGGYFLPYFVLCGSFVLLAFIMYISGTLNIVEEKPTELHEALIETIDEESFTPSECQLDLKFLFRIPTVKIGCMSILLSNVVLCYLDPIFALKMLDMGIYADTTGYIYIFLLLSYSIFGFLGGVLEMIANKKTLIILGYFAGFLGFCIIAHGVFIGTNYIILIICGLFLNGYSVIGGNTFATMYTKAELMNAGEKEGISRKEAGGYFGGVKGSMNLIGTFIGPLISPNIYMMVGFDYACIIMGSIQILFVIFFIYMTSSNSNSKHPQISDKEASRISG</sequence>
<feature type="transmembrane region" description="Helical" evidence="6">
    <location>
        <begin position="396"/>
        <end position="420"/>
    </location>
</feature>
<keyword evidence="4 6" id="KW-1133">Transmembrane helix</keyword>
<feature type="transmembrane region" description="Helical" evidence="6">
    <location>
        <begin position="236"/>
        <end position="258"/>
    </location>
</feature>
<dbReference type="AlphaFoldDB" id="A0AAD1X7W4"/>
<evidence type="ECO:0000256" key="6">
    <source>
        <dbReference type="SAM" id="Phobius"/>
    </source>
</evidence>
<feature type="transmembrane region" description="Helical" evidence="6">
    <location>
        <begin position="44"/>
        <end position="63"/>
    </location>
</feature>
<proteinExistence type="predicted"/>
<keyword evidence="2" id="KW-0813">Transport</keyword>
<dbReference type="SUPFAM" id="SSF103473">
    <property type="entry name" value="MFS general substrate transporter"/>
    <property type="match status" value="1"/>
</dbReference>
<dbReference type="InterPro" id="IPR050930">
    <property type="entry name" value="MFS_Vesicular_Transporter"/>
</dbReference>
<dbReference type="PANTHER" id="PTHR23506:SF26">
    <property type="entry name" value="MFS-TYPE TRANSPORTER SLC18B1"/>
    <property type="match status" value="1"/>
</dbReference>
<feature type="transmembrane region" description="Helical" evidence="6">
    <location>
        <begin position="170"/>
        <end position="189"/>
    </location>
</feature>
<feature type="transmembrane region" description="Helical" evidence="6">
    <location>
        <begin position="75"/>
        <end position="96"/>
    </location>
</feature>
<keyword evidence="3 6" id="KW-0812">Transmembrane</keyword>
<reference evidence="8" key="1">
    <citation type="submission" date="2023-07" db="EMBL/GenBank/DDBJ databases">
        <authorList>
            <consortium name="AG Swart"/>
            <person name="Singh M."/>
            <person name="Singh A."/>
            <person name="Seah K."/>
            <person name="Emmerich C."/>
        </authorList>
    </citation>
    <scope>NUCLEOTIDE SEQUENCE</scope>
    <source>
        <strain evidence="8">DP1</strain>
    </source>
</reference>
<dbReference type="EMBL" id="CAMPGE010007513">
    <property type="protein sequence ID" value="CAI2366429.1"/>
    <property type="molecule type" value="Genomic_DNA"/>
</dbReference>
<comment type="caution">
    <text evidence="8">The sequence shown here is derived from an EMBL/GenBank/DDBJ whole genome shotgun (WGS) entry which is preliminary data.</text>
</comment>
<dbReference type="InterPro" id="IPR011701">
    <property type="entry name" value="MFS"/>
</dbReference>
<feature type="transmembrane region" description="Helical" evidence="6">
    <location>
        <begin position="325"/>
        <end position="349"/>
    </location>
</feature>